<feature type="compositionally biased region" description="Low complexity" evidence="1">
    <location>
        <begin position="25"/>
        <end position="38"/>
    </location>
</feature>
<dbReference type="GeneID" id="101495142"/>
<dbReference type="GO" id="GO:0003690">
    <property type="term" value="F:double-stranded DNA binding"/>
    <property type="evidence" value="ECO:0007669"/>
    <property type="project" value="InterPro"/>
</dbReference>
<feature type="compositionally biased region" description="Basic residues" evidence="1">
    <location>
        <begin position="419"/>
        <end position="434"/>
    </location>
</feature>
<evidence type="ECO:0000313" key="4">
    <source>
        <dbReference type="RefSeq" id="XP_027190389.1"/>
    </source>
</evidence>
<dbReference type="STRING" id="3827.A0A1S2YCG3"/>
<feature type="region of interest" description="Disordered" evidence="1">
    <location>
        <begin position="1"/>
        <end position="246"/>
    </location>
</feature>
<keyword evidence="2" id="KW-1185">Reference proteome</keyword>
<feature type="compositionally biased region" description="Basic and acidic residues" evidence="1">
    <location>
        <begin position="88"/>
        <end position="131"/>
    </location>
</feature>
<evidence type="ECO:0000313" key="3">
    <source>
        <dbReference type="RefSeq" id="XP_004502787.1"/>
    </source>
</evidence>
<reference evidence="3 4" key="2">
    <citation type="submission" date="2025-04" db="UniProtKB">
        <authorList>
            <consortium name="RefSeq"/>
        </authorList>
    </citation>
    <scope>IDENTIFICATION</scope>
    <source>
        <tissue evidence="3 4">Etiolated seedlings</tissue>
    </source>
</reference>
<name>A0A1S2YCG3_CICAR</name>
<feature type="compositionally biased region" description="Low complexity" evidence="1">
    <location>
        <begin position="66"/>
        <end position="76"/>
    </location>
</feature>
<feature type="region of interest" description="Disordered" evidence="1">
    <location>
        <begin position="360"/>
        <end position="434"/>
    </location>
</feature>
<dbReference type="Proteomes" id="UP000087171">
    <property type="component" value="Chromosome Ca5"/>
</dbReference>
<feature type="compositionally biased region" description="Acidic residues" evidence="1">
    <location>
        <begin position="231"/>
        <end position="240"/>
    </location>
</feature>
<protein>
    <submittedName>
        <fullName evidence="3 4">DNA-binding protein BIN4</fullName>
    </submittedName>
</protein>
<feature type="compositionally biased region" description="Basic and acidic residues" evidence="1">
    <location>
        <begin position="380"/>
        <end position="390"/>
    </location>
</feature>
<dbReference type="PaxDb" id="3827-XP_004502787.1"/>
<accession>A0A1S2YCG3</accession>
<evidence type="ECO:0000256" key="1">
    <source>
        <dbReference type="SAM" id="MobiDB-lite"/>
    </source>
</evidence>
<dbReference type="RefSeq" id="XP_027190389.1">
    <property type="nucleotide sequence ID" value="XM_027334588.1"/>
</dbReference>
<dbReference type="InterPro" id="IPR033246">
    <property type="entry name" value="BIN4"/>
</dbReference>
<dbReference type="GO" id="GO:0042023">
    <property type="term" value="P:DNA endoreduplication"/>
    <property type="evidence" value="ECO:0007669"/>
    <property type="project" value="InterPro"/>
</dbReference>
<dbReference type="OrthoDB" id="549068at2759"/>
<dbReference type="GO" id="GO:0051276">
    <property type="term" value="P:chromosome organization"/>
    <property type="evidence" value="ECO:0007669"/>
    <property type="project" value="TreeGrafter"/>
</dbReference>
<dbReference type="eggNOG" id="ENOG502QTVM">
    <property type="taxonomic scope" value="Eukaryota"/>
</dbReference>
<keyword evidence="3 4" id="KW-0238">DNA-binding</keyword>
<dbReference type="PANTHER" id="PTHR34810">
    <property type="entry name" value="DNA-BINDING PROTEIN BIN4"/>
    <property type="match status" value="1"/>
</dbReference>
<proteinExistence type="predicted"/>
<evidence type="ECO:0000313" key="2">
    <source>
        <dbReference type="Proteomes" id="UP000087171"/>
    </source>
</evidence>
<dbReference type="GO" id="GO:0009330">
    <property type="term" value="C:DNA topoisomerase type II (double strand cut, ATP-hydrolyzing) complex"/>
    <property type="evidence" value="ECO:0007669"/>
    <property type="project" value="InterPro"/>
</dbReference>
<dbReference type="KEGG" id="cam:101495142"/>
<dbReference type="RefSeq" id="XP_027190390.1">
    <property type="nucleotide sequence ID" value="XM_027334589.1"/>
</dbReference>
<sequence length="434" mass="47245">MSSSGDSSPDWLRSFQAPTHSPVTLSSDSGSLHDSGSFSDEHRIDDDDEELTPKSSKIAKVKKSKSTAIGGSSAKSSSKKTLEATSLKVEDQTPSRRKKLDTQKEKNGKNEEKKITDESDIDKQTEHKEPIHSIWALSSDSESFHDHIPKTEDHIDQVETSQPQIFQPPGDGECGDGLLPDNNQKSPSKKASEKKSSQKQIDVEGSTPVKEKKTKGNTNGKLSENGAGGDGDVEIEEDETFEKPVERNVSSSMLPLMLSEKVHRTKALVECQGDSIDLSGDMGAVGRIIISDSPSGDPEMCLDLKGTIYKTTIVPCRTFCVVSFGQSEAKIEAIMNDFIQLNPQSNVYEAETMVEGTLDGFSFDSDEEAGKTQKATHPTDQNEHAEEQPHGKSKRKADKTSGAEKKRGRITGGKSQPKIAKKKAPTAKRAKTKK</sequence>
<reference evidence="2" key="1">
    <citation type="journal article" date="2013" name="Nat. Biotechnol.">
        <title>Draft genome sequence of chickpea (Cicer arietinum) provides a resource for trait improvement.</title>
        <authorList>
            <person name="Varshney R.K."/>
            <person name="Song C."/>
            <person name="Saxena R.K."/>
            <person name="Azam S."/>
            <person name="Yu S."/>
            <person name="Sharpe A.G."/>
            <person name="Cannon S."/>
            <person name="Baek J."/>
            <person name="Rosen B.D."/>
            <person name="Tar'an B."/>
            <person name="Millan T."/>
            <person name="Zhang X."/>
            <person name="Ramsay L.D."/>
            <person name="Iwata A."/>
            <person name="Wang Y."/>
            <person name="Nelson W."/>
            <person name="Farmer A.D."/>
            <person name="Gaur P.M."/>
            <person name="Soderlund C."/>
            <person name="Penmetsa R.V."/>
            <person name="Xu C."/>
            <person name="Bharti A.K."/>
            <person name="He W."/>
            <person name="Winter P."/>
            <person name="Zhao S."/>
            <person name="Hane J.K."/>
            <person name="Carrasquilla-Garcia N."/>
            <person name="Condie J.A."/>
            <person name="Upadhyaya H.D."/>
            <person name="Luo M.C."/>
            <person name="Thudi M."/>
            <person name="Gowda C.L."/>
            <person name="Singh N.P."/>
            <person name="Lichtenzveig J."/>
            <person name="Gali K.K."/>
            <person name="Rubio J."/>
            <person name="Nadarajan N."/>
            <person name="Dolezel J."/>
            <person name="Bansal K.C."/>
            <person name="Xu X."/>
            <person name="Edwards D."/>
            <person name="Zhang G."/>
            <person name="Kahl G."/>
            <person name="Gil J."/>
            <person name="Singh K.B."/>
            <person name="Datta S.K."/>
            <person name="Jackson S.A."/>
            <person name="Wang J."/>
            <person name="Cook D.R."/>
        </authorList>
    </citation>
    <scope>NUCLEOTIDE SEQUENCE [LARGE SCALE GENOMIC DNA]</scope>
    <source>
        <strain evidence="2">cv. CDC Frontier</strain>
    </source>
</reference>
<dbReference type="RefSeq" id="XP_004502787.1">
    <property type="nucleotide sequence ID" value="XM_004502730.3"/>
</dbReference>
<organism evidence="2 3">
    <name type="scientific">Cicer arietinum</name>
    <name type="common">Chickpea</name>
    <name type="synonym">Garbanzo</name>
    <dbReference type="NCBI Taxonomy" id="3827"/>
    <lineage>
        <taxon>Eukaryota</taxon>
        <taxon>Viridiplantae</taxon>
        <taxon>Streptophyta</taxon>
        <taxon>Embryophyta</taxon>
        <taxon>Tracheophyta</taxon>
        <taxon>Spermatophyta</taxon>
        <taxon>Magnoliopsida</taxon>
        <taxon>eudicotyledons</taxon>
        <taxon>Gunneridae</taxon>
        <taxon>Pentapetalae</taxon>
        <taxon>rosids</taxon>
        <taxon>fabids</taxon>
        <taxon>Fabales</taxon>
        <taxon>Fabaceae</taxon>
        <taxon>Papilionoideae</taxon>
        <taxon>50 kb inversion clade</taxon>
        <taxon>NPAAA clade</taxon>
        <taxon>Hologalegina</taxon>
        <taxon>IRL clade</taxon>
        <taxon>Cicereae</taxon>
        <taxon>Cicer</taxon>
    </lineage>
</organism>
<gene>
    <name evidence="3 4 5" type="primary">LOC101495142</name>
</gene>
<evidence type="ECO:0000313" key="5">
    <source>
        <dbReference type="RefSeq" id="XP_027190390.1"/>
    </source>
</evidence>
<dbReference type="PANTHER" id="PTHR34810:SF1">
    <property type="entry name" value="DNA-BINDING PROTEIN BIN4"/>
    <property type="match status" value="1"/>
</dbReference>
<feature type="compositionally biased region" description="Basic and acidic residues" evidence="1">
    <location>
        <begin position="142"/>
        <end position="157"/>
    </location>
</feature>
<dbReference type="GO" id="GO:0005634">
    <property type="term" value="C:nucleus"/>
    <property type="evidence" value="ECO:0007669"/>
    <property type="project" value="TreeGrafter"/>
</dbReference>
<dbReference type="AlphaFoldDB" id="A0A1S2YCG3"/>